<keyword evidence="3" id="KW-0233">DNA recombination</keyword>
<dbReference type="STRING" id="1802610.A2W32_02115"/>
<evidence type="ECO:0000256" key="3">
    <source>
        <dbReference type="ARBA" id="ARBA00023172"/>
    </source>
</evidence>
<dbReference type="InterPro" id="IPR002104">
    <property type="entry name" value="Integrase_catalytic"/>
</dbReference>
<protein>
    <recommendedName>
        <fullName evidence="4">Tyr recombinase domain-containing protein</fullName>
    </recommendedName>
</protein>
<dbReference type="GO" id="GO:0006310">
    <property type="term" value="P:DNA recombination"/>
    <property type="evidence" value="ECO:0007669"/>
    <property type="project" value="UniProtKB-KW"/>
</dbReference>
<evidence type="ECO:0000256" key="2">
    <source>
        <dbReference type="ARBA" id="ARBA00023125"/>
    </source>
</evidence>
<evidence type="ECO:0000259" key="4">
    <source>
        <dbReference type="PROSITE" id="PS51898"/>
    </source>
</evidence>
<name>A0A1F4V5E9_UNCKA</name>
<dbReference type="PANTHER" id="PTHR30349">
    <property type="entry name" value="PHAGE INTEGRASE-RELATED"/>
    <property type="match status" value="1"/>
</dbReference>
<dbReference type="GO" id="GO:0015074">
    <property type="term" value="P:DNA integration"/>
    <property type="evidence" value="ECO:0007669"/>
    <property type="project" value="InterPro"/>
</dbReference>
<comment type="caution">
    <text evidence="5">The sequence shown here is derived from an EMBL/GenBank/DDBJ whole genome shotgun (WGS) entry which is preliminary data.</text>
</comment>
<dbReference type="GO" id="GO:0003677">
    <property type="term" value="F:DNA binding"/>
    <property type="evidence" value="ECO:0007669"/>
    <property type="project" value="UniProtKB-KW"/>
</dbReference>
<keyword evidence="2" id="KW-0238">DNA-binding</keyword>
<dbReference type="EMBL" id="MEUT01000011">
    <property type="protein sequence ID" value="OGC51813.1"/>
    <property type="molecule type" value="Genomic_DNA"/>
</dbReference>
<evidence type="ECO:0000313" key="6">
    <source>
        <dbReference type="Proteomes" id="UP000177371"/>
    </source>
</evidence>
<proteinExistence type="inferred from homology"/>
<reference evidence="5 6" key="1">
    <citation type="journal article" date="2016" name="Nat. Commun.">
        <title>Thousands of microbial genomes shed light on interconnected biogeochemical processes in an aquifer system.</title>
        <authorList>
            <person name="Anantharaman K."/>
            <person name="Brown C.T."/>
            <person name="Hug L.A."/>
            <person name="Sharon I."/>
            <person name="Castelle C.J."/>
            <person name="Probst A.J."/>
            <person name="Thomas B.C."/>
            <person name="Singh A."/>
            <person name="Wilkins M.J."/>
            <person name="Karaoz U."/>
            <person name="Brodie E.L."/>
            <person name="Williams K.H."/>
            <person name="Hubbard S.S."/>
            <person name="Banfield J.F."/>
        </authorList>
    </citation>
    <scope>NUCLEOTIDE SEQUENCE [LARGE SCALE GENOMIC DNA]</scope>
</reference>
<comment type="similarity">
    <text evidence="1">Belongs to the 'phage' integrase family.</text>
</comment>
<dbReference type="Gene3D" id="1.10.443.10">
    <property type="entry name" value="Intergrase catalytic core"/>
    <property type="match status" value="1"/>
</dbReference>
<gene>
    <name evidence="5" type="ORF">A2W32_02115</name>
</gene>
<dbReference type="Pfam" id="PF00589">
    <property type="entry name" value="Phage_integrase"/>
    <property type="match status" value="1"/>
</dbReference>
<accession>A0A1F4V5E9</accession>
<feature type="domain" description="Tyr recombinase" evidence="4">
    <location>
        <begin position="1"/>
        <end position="172"/>
    </location>
</feature>
<organism evidence="5 6">
    <name type="scientific">candidate division WWE3 bacterium RBG_16_37_10</name>
    <dbReference type="NCBI Taxonomy" id="1802610"/>
    <lineage>
        <taxon>Bacteria</taxon>
        <taxon>Katanobacteria</taxon>
    </lineage>
</organism>
<evidence type="ECO:0000313" key="5">
    <source>
        <dbReference type="EMBL" id="OGC51813.1"/>
    </source>
</evidence>
<dbReference type="PROSITE" id="PS51898">
    <property type="entry name" value="TYR_RECOMBINASE"/>
    <property type="match status" value="1"/>
</dbReference>
<dbReference type="SUPFAM" id="SSF56349">
    <property type="entry name" value="DNA breaking-rejoining enzymes"/>
    <property type="match status" value="1"/>
</dbReference>
<dbReference type="AlphaFoldDB" id="A0A1F4V5E9"/>
<evidence type="ECO:0000256" key="1">
    <source>
        <dbReference type="ARBA" id="ARBA00008857"/>
    </source>
</evidence>
<dbReference type="PANTHER" id="PTHR30349:SF41">
    <property type="entry name" value="INTEGRASE_RECOMBINASE PROTEIN MJ0367-RELATED"/>
    <property type="match status" value="1"/>
</dbReference>
<dbReference type="InterPro" id="IPR011010">
    <property type="entry name" value="DNA_brk_join_enz"/>
</dbReference>
<sequence length="176" mass="20129">MEYRALRDAARDDIRTSAIIEVLLQTGVMISELVEIKMENLEIDKEVGNLRIPTRTNKDGRSIPLNKAVVEAVRNYIEKERPSNKDSKFLFITKSGKALLVRNIRSTIERYYKAAGVESAKVNDLRHTFVAHHLSQGTSLMQVSRIAGHKRLSTTERYLQYIDKVVEEEKMELGVL</sequence>
<dbReference type="CDD" id="cd00397">
    <property type="entry name" value="DNA_BRE_C"/>
    <property type="match status" value="1"/>
</dbReference>
<dbReference type="Proteomes" id="UP000177371">
    <property type="component" value="Unassembled WGS sequence"/>
</dbReference>
<dbReference type="InterPro" id="IPR050090">
    <property type="entry name" value="Tyrosine_recombinase_XerCD"/>
</dbReference>
<dbReference type="InterPro" id="IPR013762">
    <property type="entry name" value="Integrase-like_cat_sf"/>
</dbReference>